<dbReference type="Gene3D" id="3.30.300.210">
    <property type="entry name" value="Nutrient germinant receptor protein C, domain 3"/>
    <property type="match status" value="1"/>
</dbReference>
<evidence type="ECO:0000256" key="5">
    <source>
        <dbReference type="ARBA" id="ARBA00023136"/>
    </source>
</evidence>
<dbReference type="InterPro" id="IPR038501">
    <property type="entry name" value="Spore_GerAC_C_sf"/>
</dbReference>
<keyword evidence="6" id="KW-0564">Palmitate</keyword>
<accession>A0A1T4JSJ3</accession>
<dbReference type="InterPro" id="IPR046953">
    <property type="entry name" value="Spore_GerAC-like_C"/>
</dbReference>
<evidence type="ECO:0000256" key="4">
    <source>
        <dbReference type="ARBA" id="ARBA00022729"/>
    </source>
</evidence>
<feature type="domain" description="Spore germination GerAC-like C-terminal" evidence="8">
    <location>
        <begin position="225"/>
        <end position="387"/>
    </location>
</feature>
<evidence type="ECO:0000313" key="11">
    <source>
        <dbReference type="Proteomes" id="UP000196365"/>
    </source>
</evidence>
<dbReference type="NCBIfam" id="TIGR02887">
    <property type="entry name" value="spore_ger_x_C"/>
    <property type="match status" value="1"/>
</dbReference>
<dbReference type="InterPro" id="IPR008844">
    <property type="entry name" value="Spore_GerAC-like"/>
</dbReference>
<dbReference type="PANTHER" id="PTHR35789:SF1">
    <property type="entry name" value="SPORE GERMINATION PROTEIN B3"/>
    <property type="match status" value="1"/>
</dbReference>
<evidence type="ECO:0000256" key="2">
    <source>
        <dbReference type="ARBA" id="ARBA00007886"/>
    </source>
</evidence>
<keyword evidence="5" id="KW-0472">Membrane</keyword>
<feature type="domain" description="Spore germination protein N-terminal" evidence="9">
    <location>
        <begin position="25"/>
        <end position="194"/>
    </location>
</feature>
<keyword evidence="11" id="KW-1185">Reference proteome</keyword>
<dbReference type="EMBL" id="FUWV01000001">
    <property type="protein sequence ID" value="SJZ33085.1"/>
    <property type="molecule type" value="Genomic_DNA"/>
</dbReference>
<sequence>MRKKMSLLIIIIFFINFLGGCWSNTELTQMSVASAIGVDKKGEEYIVTAQLINPDEIAGAMSGTQLSVYTYRTTGKTVFEALRKLTLEVPRKIYLGHIRLLLLGEELAREDGIAETLDFFSRDHQVRSDFYILIAKNSMATEVLNILTPIEKIPADKLYNSLDTAEKEWGGVHGIYLDELISQLVSEGKEAALTGIFIKGDLKTGDNIENLRQSAISANVQLDSMAVFQGDRLIGWLNETENKGYNAVIGNIKSSILVLPFKEDDDLTIEIIKTKSNIKAKEKEGKPKIEIRFKLEGNIEEITSAVDLENPELFTQIEKRAEEEYTKLINASIKKAQKEFHSDIFGFGEVIHRENPQLWNSIKKNWKTNFENLEIEVYVDASIKRAGTMKRSFIGEIK</sequence>
<evidence type="ECO:0000256" key="7">
    <source>
        <dbReference type="ARBA" id="ARBA00023288"/>
    </source>
</evidence>
<dbReference type="GO" id="GO:0016020">
    <property type="term" value="C:membrane"/>
    <property type="evidence" value="ECO:0007669"/>
    <property type="project" value="UniProtKB-SubCell"/>
</dbReference>
<keyword evidence="7" id="KW-0449">Lipoprotein</keyword>
<evidence type="ECO:0000313" key="10">
    <source>
        <dbReference type="EMBL" id="SJZ33085.1"/>
    </source>
</evidence>
<keyword evidence="4" id="KW-0732">Signal</keyword>
<dbReference type="Pfam" id="PF05504">
    <property type="entry name" value="Spore_GerAC"/>
    <property type="match status" value="1"/>
</dbReference>
<organism evidence="10 11">
    <name type="scientific">Garciella nitratireducens DSM 15102</name>
    <dbReference type="NCBI Taxonomy" id="1121911"/>
    <lineage>
        <taxon>Bacteria</taxon>
        <taxon>Bacillati</taxon>
        <taxon>Bacillota</taxon>
        <taxon>Clostridia</taxon>
        <taxon>Eubacteriales</taxon>
        <taxon>Eubacteriaceae</taxon>
        <taxon>Garciella</taxon>
    </lineage>
</organism>
<dbReference type="OrthoDB" id="9816067at2"/>
<evidence type="ECO:0000256" key="6">
    <source>
        <dbReference type="ARBA" id="ARBA00023139"/>
    </source>
</evidence>
<reference evidence="10 11" key="1">
    <citation type="submission" date="2017-02" db="EMBL/GenBank/DDBJ databases">
        <authorList>
            <person name="Peterson S.W."/>
        </authorList>
    </citation>
    <scope>NUCLEOTIDE SEQUENCE [LARGE SCALE GENOMIC DNA]</scope>
    <source>
        <strain evidence="10 11">DSM 15102</strain>
    </source>
</reference>
<comment type="similarity">
    <text evidence="2">Belongs to the GerABKC lipoprotein family.</text>
</comment>
<protein>
    <submittedName>
        <fullName evidence="10">Spore germination protein KC</fullName>
    </submittedName>
</protein>
<comment type="subcellular location">
    <subcellularLocation>
        <location evidence="1">Membrane</location>
        <topology evidence="1">Lipid-anchor</topology>
    </subcellularLocation>
</comment>
<evidence type="ECO:0000256" key="3">
    <source>
        <dbReference type="ARBA" id="ARBA00022544"/>
    </source>
</evidence>
<evidence type="ECO:0000256" key="1">
    <source>
        <dbReference type="ARBA" id="ARBA00004635"/>
    </source>
</evidence>
<dbReference type="AlphaFoldDB" id="A0A1T4JSJ3"/>
<name>A0A1T4JSJ3_9FIRM</name>
<keyword evidence="3" id="KW-0309">Germination</keyword>
<dbReference type="Proteomes" id="UP000196365">
    <property type="component" value="Unassembled WGS sequence"/>
</dbReference>
<dbReference type="RefSeq" id="WP_087677511.1">
    <property type="nucleotide sequence ID" value="NZ_FUWV01000001.1"/>
</dbReference>
<gene>
    <name evidence="10" type="ORF">SAMN02745973_00049</name>
</gene>
<evidence type="ECO:0000259" key="8">
    <source>
        <dbReference type="Pfam" id="PF05504"/>
    </source>
</evidence>
<dbReference type="Gene3D" id="6.20.190.10">
    <property type="entry name" value="Nutrient germinant receptor protein C, domain 1"/>
    <property type="match status" value="1"/>
</dbReference>
<dbReference type="PROSITE" id="PS51257">
    <property type="entry name" value="PROKAR_LIPOPROTEIN"/>
    <property type="match status" value="1"/>
</dbReference>
<proteinExistence type="inferred from homology"/>
<dbReference type="Pfam" id="PF25198">
    <property type="entry name" value="Spore_GerAC_N"/>
    <property type="match status" value="1"/>
</dbReference>
<dbReference type="PANTHER" id="PTHR35789">
    <property type="entry name" value="SPORE GERMINATION PROTEIN B3"/>
    <property type="match status" value="1"/>
</dbReference>
<dbReference type="GO" id="GO:0009847">
    <property type="term" value="P:spore germination"/>
    <property type="evidence" value="ECO:0007669"/>
    <property type="project" value="InterPro"/>
</dbReference>
<dbReference type="InterPro" id="IPR057336">
    <property type="entry name" value="GerAC_N"/>
</dbReference>
<evidence type="ECO:0000259" key="9">
    <source>
        <dbReference type="Pfam" id="PF25198"/>
    </source>
</evidence>